<organism evidence="8 9">
    <name type="scientific">Hoyosella subflava (strain DSM 45089 / JCM 17490 / NBRC 109087 / DQS3-9A1)</name>
    <name type="common">Amycolicicoccus subflavus</name>
    <dbReference type="NCBI Taxonomy" id="443218"/>
    <lineage>
        <taxon>Bacteria</taxon>
        <taxon>Bacillati</taxon>
        <taxon>Actinomycetota</taxon>
        <taxon>Actinomycetes</taxon>
        <taxon>Mycobacteriales</taxon>
        <taxon>Hoyosellaceae</taxon>
        <taxon>Hoyosella</taxon>
    </lineage>
</organism>
<keyword evidence="2" id="KW-0328">Glycosyltransferase</keyword>
<dbReference type="CDD" id="cd06421">
    <property type="entry name" value="CESA_CelA_like"/>
    <property type="match status" value="1"/>
</dbReference>
<name>F6EET6_HOYSD</name>
<dbReference type="PANTHER" id="PTHR43867:SF2">
    <property type="entry name" value="CELLULOSE SYNTHASE CATALYTIC SUBUNIT A [UDP-FORMING]"/>
    <property type="match status" value="1"/>
</dbReference>
<keyword evidence="6 7" id="KW-0472">Membrane</keyword>
<dbReference type="InterPro" id="IPR050321">
    <property type="entry name" value="Glycosyltr_2/OpgH_subfam"/>
</dbReference>
<dbReference type="InterPro" id="IPR005150">
    <property type="entry name" value="Cellulose_synth"/>
</dbReference>
<evidence type="ECO:0000313" key="9">
    <source>
        <dbReference type="Proteomes" id="UP000009235"/>
    </source>
</evidence>
<sequence>MKPDLTRRIIALRVLILIAALLGLNYIIWRWMFSVAWPAWYIAVPLVIAETYSLIDSLLFGLTMWRLRRRGEPPPPPPDATVDVFITTYNEPLELVLRTAEAAQRIRYPHTTWILDDGARPDLAAAAEARGIRYLVRASGWTNKPRHAKAGNLSNALMQTDGEFILILDADQVPKPEILDRTLGYFEDERMALVQTPQYFVNVPEGDPLGSQAPLFYGPIQEGKDGWNAAYFCGSNAVLRREALMQLGVTGYVKAVETDIRRALRAAAKVIDKARADLDGASPQSRAALDTVRSAVRTAQNDLRDGRAFAEVTYDFQQQVDAAAREVVDADVLSMRADLEAIAELSDLADDREAGAEFVLDETAHGLLTQREWSPLGAIESVRAIIRAVDVGREAEAQPMLPISTISVTEDMATCMRMHAQGWRSAFHNEILAHGLAPEDLKTMLTQRLRWAQGTVQVMLRENPLVQRGLSAAQRLMYWATMWSYLAGFAAVIYIAAPVLYLTFGIMPVQAWSVDFFIRLIPFLLVNQLMFFVVSRGTPTWRGQQYNLALFPVWIKACYTAFRNVYFNKPLDFAVTPKTRQDSQGRQWYLVRYQLLAMVILVLAALVGIVNLATGLISPLGFWVNIVWIVFDLAILSVVIQALRMNRQQEGAA</sequence>
<proteinExistence type="predicted"/>
<keyword evidence="4 7" id="KW-0812">Transmembrane</keyword>
<dbReference type="GO" id="GO:0016760">
    <property type="term" value="F:cellulose synthase (UDP-forming) activity"/>
    <property type="evidence" value="ECO:0007669"/>
    <property type="project" value="InterPro"/>
</dbReference>
<reference evidence="8 9" key="1">
    <citation type="journal article" date="2011" name="J. Bacteriol.">
        <title>Complete genome sequence of Amycolicicoccus subflavus DQS3-9A1T, an actinomycete isolated from crude oil-polluted soil.</title>
        <authorList>
            <person name="Cai M."/>
            <person name="Chen W.M."/>
            <person name="Nie Y."/>
            <person name="Chi C.Q."/>
            <person name="Wang Y.N."/>
            <person name="Tang Y.Q."/>
            <person name="Li G.Y."/>
            <person name="Wu X.L."/>
        </authorList>
    </citation>
    <scope>NUCLEOTIDE SEQUENCE [LARGE SCALE GENOMIC DNA]</scope>
    <source>
        <strain evidence="9">DSM 45089 / DQS3-9A1</strain>
    </source>
</reference>
<feature type="transmembrane region" description="Helical" evidence="7">
    <location>
        <begin position="620"/>
        <end position="640"/>
    </location>
</feature>
<comment type="subcellular location">
    <subcellularLocation>
        <location evidence="1">Endomembrane system</location>
        <topology evidence="1">Multi-pass membrane protein</topology>
    </subcellularLocation>
</comment>
<keyword evidence="3" id="KW-0808">Transferase</keyword>
<dbReference type="EMBL" id="CP002786">
    <property type="protein sequence ID" value="AEF40886.1"/>
    <property type="molecule type" value="Genomic_DNA"/>
</dbReference>
<dbReference type="KEGG" id="asd:AS9A_2439"/>
<dbReference type="Pfam" id="PF03552">
    <property type="entry name" value="Cellulose_synt"/>
    <property type="match status" value="1"/>
</dbReference>
<evidence type="ECO:0000256" key="4">
    <source>
        <dbReference type="ARBA" id="ARBA00022692"/>
    </source>
</evidence>
<feature type="transmembrane region" description="Helical" evidence="7">
    <location>
        <begin position="595"/>
        <end position="614"/>
    </location>
</feature>
<keyword evidence="5 7" id="KW-1133">Transmembrane helix</keyword>
<evidence type="ECO:0000256" key="1">
    <source>
        <dbReference type="ARBA" id="ARBA00004127"/>
    </source>
</evidence>
<evidence type="ECO:0000256" key="3">
    <source>
        <dbReference type="ARBA" id="ARBA00022679"/>
    </source>
</evidence>
<evidence type="ECO:0000256" key="6">
    <source>
        <dbReference type="ARBA" id="ARBA00023136"/>
    </source>
</evidence>
<evidence type="ECO:0000256" key="7">
    <source>
        <dbReference type="SAM" id="Phobius"/>
    </source>
</evidence>
<protein>
    <submittedName>
        <fullName evidence="8">Putative cellulose synthase catalytic subunit</fullName>
    </submittedName>
</protein>
<dbReference type="HOGENOM" id="CLU_011907_4_1_11"/>
<dbReference type="GO" id="GO:0030244">
    <property type="term" value="P:cellulose biosynthetic process"/>
    <property type="evidence" value="ECO:0007669"/>
    <property type="project" value="InterPro"/>
</dbReference>
<dbReference type="SUPFAM" id="SSF53448">
    <property type="entry name" value="Nucleotide-diphospho-sugar transferases"/>
    <property type="match status" value="2"/>
</dbReference>
<feature type="transmembrane region" description="Helical" evidence="7">
    <location>
        <begin position="12"/>
        <end position="33"/>
    </location>
</feature>
<feature type="transmembrane region" description="Helical" evidence="7">
    <location>
        <begin position="39"/>
        <end position="62"/>
    </location>
</feature>
<dbReference type="STRING" id="443218.AS9A_2439"/>
<gene>
    <name evidence="8" type="ordered locus">AS9A_2439</name>
</gene>
<accession>F6EET6</accession>
<evidence type="ECO:0000313" key="8">
    <source>
        <dbReference type="EMBL" id="AEF40886.1"/>
    </source>
</evidence>
<dbReference type="AlphaFoldDB" id="F6EET6"/>
<dbReference type="Gene3D" id="3.90.550.10">
    <property type="entry name" value="Spore Coat Polysaccharide Biosynthesis Protein SpsA, Chain A"/>
    <property type="match status" value="2"/>
</dbReference>
<dbReference type="PANTHER" id="PTHR43867">
    <property type="entry name" value="CELLULOSE SYNTHASE CATALYTIC SUBUNIT A [UDP-FORMING]"/>
    <property type="match status" value="1"/>
</dbReference>
<dbReference type="GO" id="GO:0012505">
    <property type="term" value="C:endomembrane system"/>
    <property type="evidence" value="ECO:0007669"/>
    <property type="project" value="UniProtKB-SubCell"/>
</dbReference>
<evidence type="ECO:0000256" key="5">
    <source>
        <dbReference type="ARBA" id="ARBA00022989"/>
    </source>
</evidence>
<dbReference type="GO" id="GO:0005886">
    <property type="term" value="C:plasma membrane"/>
    <property type="evidence" value="ECO:0007669"/>
    <property type="project" value="TreeGrafter"/>
</dbReference>
<feature type="transmembrane region" description="Helical" evidence="7">
    <location>
        <begin position="516"/>
        <end position="534"/>
    </location>
</feature>
<keyword evidence="9" id="KW-1185">Reference proteome</keyword>
<evidence type="ECO:0000256" key="2">
    <source>
        <dbReference type="ARBA" id="ARBA00022676"/>
    </source>
</evidence>
<dbReference type="Proteomes" id="UP000009235">
    <property type="component" value="Chromosome"/>
</dbReference>
<feature type="transmembrane region" description="Helical" evidence="7">
    <location>
        <begin position="483"/>
        <end position="504"/>
    </location>
</feature>
<dbReference type="InterPro" id="IPR029044">
    <property type="entry name" value="Nucleotide-diphossugar_trans"/>
</dbReference>
<dbReference type="eggNOG" id="COG1215">
    <property type="taxonomic scope" value="Bacteria"/>
</dbReference>
<dbReference type="RefSeq" id="WP_013807235.1">
    <property type="nucleotide sequence ID" value="NC_015564.1"/>
</dbReference>